<dbReference type="InterPro" id="IPR000477">
    <property type="entry name" value="RT_dom"/>
</dbReference>
<dbReference type="InterPro" id="IPR041577">
    <property type="entry name" value="RT_RNaseH_2"/>
</dbReference>
<evidence type="ECO:0000259" key="1">
    <source>
        <dbReference type="Pfam" id="PF00078"/>
    </source>
</evidence>
<dbReference type="AlphaFoldDB" id="A0A5B6WVQ4"/>
<dbReference type="Gene3D" id="3.30.70.270">
    <property type="match status" value="1"/>
</dbReference>
<dbReference type="PANTHER" id="PTHR24559">
    <property type="entry name" value="TRANSPOSON TY3-I GAG-POL POLYPROTEIN"/>
    <property type="match status" value="1"/>
</dbReference>
<dbReference type="GO" id="GO:0003676">
    <property type="term" value="F:nucleic acid binding"/>
    <property type="evidence" value="ECO:0007669"/>
    <property type="project" value="InterPro"/>
</dbReference>
<comment type="caution">
    <text evidence="3">The sequence shown here is derived from an EMBL/GenBank/DDBJ whole genome shotgun (WGS) entry which is preliminary data.</text>
</comment>
<sequence length="504" mass="56814">MTIKKVEVANYYYEKCLQIQEKGGGYEKNWIFLIFSHSLLSRALSSLPTLFLLNSLSKLFDGNKGHVPTTAHGSSTDKGKGILGDTPQEFPPNEYLLLSPMVESGHMGLLSRGKKNHALFGRKSLGLALFLLPRQGGCISYLGKLKLGNKKKVEGYLLAKQVEGIVLNTPKKTISGGGSGGYSKPLFPNSKITMANNHSPASERPLTVPSGKRLLPKELLDELGQALFFSKLDLRSSYHQIGMWKGDIFKKAFRTHEGHYKFLVIPFCLTNAPSSFQALMNSIFKKLLRKSILVPFSNLLKKDTPWKLAEIEQVAFDLLKQAICIVSVFFLPNFNEEFYIDTDACGQGLRAVLHQKGKLMAFFNKGLGIRHQTLSIYDKEMLVVLLTVLRRKGRVVVGNDVSLRRELFEYFQSGGHSGAHSTRVKMSREGLRCMSSECPREWILWLHLEEWWYNTTHHSAIQTTPFEALYGQAPPLHLPYLVHSFQVASVDRSLQHKESMRKLL</sequence>
<keyword evidence="4" id="KW-1185">Reference proteome</keyword>
<keyword evidence="3" id="KW-0695">RNA-directed DNA polymerase</keyword>
<dbReference type="GO" id="GO:0003964">
    <property type="term" value="F:RNA-directed DNA polymerase activity"/>
    <property type="evidence" value="ECO:0007669"/>
    <property type="project" value="UniProtKB-KW"/>
</dbReference>
<dbReference type="InterPro" id="IPR012337">
    <property type="entry name" value="RNaseH-like_sf"/>
</dbReference>
<name>A0A5B6WVQ4_9ROSI</name>
<feature type="domain" description="Reverse transcriptase/retrotransposon-derived protein RNase H-like" evidence="2">
    <location>
        <begin position="312"/>
        <end position="388"/>
    </location>
</feature>
<gene>
    <name evidence="3" type="ORF">EPI10_006895</name>
</gene>
<evidence type="ECO:0000313" key="3">
    <source>
        <dbReference type="EMBL" id="KAA3484837.1"/>
    </source>
</evidence>
<proteinExistence type="predicted"/>
<dbReference type="InterPro" id="IPR053134">
    <property type="entry name" value="RNA-dir_DNA_polymerase"/>
</dbReference>
<dbReference type="Pfam" id="PF17919">
    <property type="entry name" value="RT_RNaseH_2"/>
    <property type="match status" value="1"/>
</dbReference>
<dbReference type="OrthoDB" id="1002013at2759"/>
<dbReference type="SUPFAM" id="SSF53098">
    <property type="entry name" value="Ribonuclease H-like"/>
    <property type="match status" value="1"/>
</dbReference>
<feature type="domain" description="Reverse transcriptase" evidence="1">
    <location>
        <begin position="203"/>
        <end position="290"/>
    </location>
</feature>
<accession>A0A5B6WVQ4</accession>
<evidence type="ECO:0000313" key="4">
    <source>
        <dbReference type="Proteomes" id="UP000325315"/>
    </source>
</evidence>
<dbReference type="InterPro" id="IPR043502">
    <property type="entry name" value="DNA/RNA_pol_sf"/>
</dbReference>
<dbReference type="InterPro" id="IPR036397">
    <property type="entry name" value="RNaseH_sf"/>
</dbReference>
<dbReference type="CDD" id="cd01647">
    <property type="entry name" value="RT_LTR"/>
    <property type="match status" value="1"/>
</dbReference>
<dbReference type="Gene3D" id="3.30.420.10">
    <property type="entry name" value="Ribonuclease H-like superfamily/Ribonuclease H"/>
    <property type="match status" value="1"/>
</dbReference>
<protein>
    <submittedName>
        <fullName evidence="3">Reverse transcriptase</fullName>
    </submittedName>
</protein>
<keyword evidence="3" id="KW-0808">Transferase</keyword>
<reference evidence="4" key="1">
    <citation type="journal article" date="2019" name="Plant Biotechnol. J.">
        <title>Genome sequencing of the Australian wild diploid species Gossypium australe highlights disease resistance and delayed gland morphogenesis.</title>
        <authorList>
            <person name="Cai Y."/>
            <person name="Cai X."/>
            <person name="Wang Q."/>
            <person name="Wang P."/>
            <person name="Zhang Y."/>
            <person name="Cai C."/>
            <person name="Xu Y."/>
            <person name="Wang K."/>
            <person name="Zhou Z."/>
            <person name="Wang C."/>
            <person name="Geng S."/>
            <person name="Li B."/>
            <person name="Dong Q."/>
            <person name="Hou Y."/>
            <person name="Wang H."/>
            <person name="Ai P."/>
            <person name="Liu Z."/>
            <person name="Yi F."/>
            <person name="Sun M."/>
            <person name="An G."/>
            <person name="Cheng J."/>
            <person name="Zhang Y."/>
            <person name="Shi Q."/>
            <person name="Xie Y."/>
            <person name="Shi X."/>
            <person name="Chang Y."/>
            <person name="Huang F."/>
            <person name="Chen Y."/>
            <person name="Hong S."/>
            <person name="Mi L."/>
            <person name="Sun Q."/>
            <person name="Zhang L."/>
            <person name="Zhou B."/>
            <person name="Peng R."/>
            <person name="Zhang X."/>
            <person name="Liu F."/>
        </authorList>
    </citation>
    <scope>NUCLEOTIDE SEQUENCE [LARGE SCALE GENOMIC DNA]</scope>
    <source>
        <strain evidence="4">cv. PA1801</strain>
    </source>
</reference>
<dbReference type="InterPro" id="IPR043128">
    <property type="entry name" value="Rev_trsase/Diguanyl_cyclase"/>
</dbReference>
<dbReference type="SUPFAM" id="SSF56672">
    <property type="entry name" value="DNA/RNA polymerases"/>
    <property type="match status" value="1"/>
</dbReference>
<dbReference type="Proteomes" id="UP000325315">
    <property type="component" value="Unassembled WGS sequence"/>
</dbReference>
<dbReference type="EMBL" id="SMMG02000002">
    <property type="protein sequence ID" value="KAA3484837.1"/>
    <property type="molecule type" value="Genomic_DNA"/>
</dbReference>
<evidence type="ECO:0000259" key="2">
    <source>
        <dbReference type="Pfam" id="PF17919"/>
    </source>
</evidence>
<dbReference type="PANTHER" id="PTHR24559:SF450">
    <property type="entry name" value="RNA-DIRECTED DNA POLYMERASE HOMOLOG"/>
    <property type="match status" value="1"/>
</dbReference>
<organism evidence="3 4">
    <name type="scientific">Gossypium australe</name>
    <dbReference type="NCBI Taxonomy" id="47621"/>
    <lineage>
        <taxon>Eukaryota</taxon>
        <taxon>Viridiplantae</taxon>
        <taxon>Streptophyta</taxon>
        <taxon>Embryophyta</taxon>
        <taxon>Tracheophyta</taxon>
        <taxon>Spermatophyta</taxon>
        <taxon>Magnoliopsida</taxon>
        <taxon>eudicotyledons</taxon>
        <taxon>Gunneridae</taxon>
        <taxon>Pentapetalae</taxon>
        <taxon>rosids</taxon>
        <taxon>malvids</taxon>
        <taxon>Malvales</taxon>
        <taxon>Malvaceae</taxon>
        <taxon>Malvoideae</taxon>
        <taxon>Gossypium</taxon>
    </lineage>
</organism>
<dbReference type="Gene3D" id="3.10.10.10">
    <property type="entry name" value="HIV Type 1 Reverse Transcriptase, subunit A, domain 1"/>
    <property type="match status" value="1"/>
</dbReference>
<keyword evidence="3" id="KW-0548">Nucleotidyltransferase</keyword>
<dbReference type="Pfam" id="PF00078">
    <property type="entry name" value="RVT_1"/>
    <property type="match status" value="1"/>
</dbReference>